<dbReference type="CDD" id="cd00067">
    <property type="entry name" value="GAL4"/>
    <property type="match status" value="1"/>
</dbReference>
<dbReference type="GO" id="GO:0006351">
    <property type="term" value="P:DNA-templated transcription"/>
    <property type="evidence" value="ECO:0007669"/>
    <property type="project" value="InterPro"/>
</dbReference>
<evidence type="ECO:0000256" key="2">
    <source>
        <dbReference type="ARBA" id="ARBA00022833"/>
    </source>
</evidence>
<name>A0A5N5XA25_9EURO</name>
<dbReference type="InterPro" id="IPR036864">
    <property type="entry name" value="Zn2-C6_fun-type_DNA-bd_sf"/>
</dbReference>
<dbReference type="Pfam" id="PF00172">
    <property type="entry name" value="Zn_clus"/>
    <property type="match status" value="1"/>
</dbReference>
<dbReference type="GO" id="GO:0000978">
    <property type="term" value="F:RNA polymerase II cis-regulatory region sequence-specific DNA binding"/>
    <property type="evidence" value="ECO:0007669"/>
    <property type="project" value="TreeGrafter"/>
</dbReference>
<reference evidence="8 9" key="1">
    <citation type="submission" date="2019-04" db="EMBL/GenBank/DDBJ databases">
        <title>Friends and foes A comparative genomics study of 23 Aspergillus species from section Flavi.</title>
        <authorList>
            <consortium name="DOE Joint Genome Institute"/>
            <person name="Kjaerbolling I."/>
            <person name="Vesth T."/>
            <person name="Frisvad J.C."/>
            <person name="Nybo J.L."/>
            <person name="Theobald S."/>
            <person name="Kildgaard S."/>
            <person name="Isbrandt T."/>
            <person name="Kuo A."/>
            <person name="Sato A."/>
            <person name="Lyhne E.K."/>
            <person name="Kogle M.E."/>
            <person name="Wiebenga A."/>
            <person name="Kun R.S."/>
            <person name="Lubbers R.J."/>
            <person name="Makela M.R."/>
            <person name="Barry K."/>
            <person name="Chovatia M."/>
            <person name="Clum A."/>
            <person name="Daum C."/>
            <person name="Haridas S."/>
            <person name="He G."/>
            <person name="LaButti K."/>
            <person name="Lipzen A."/>
            <person name="Mondo S."/>
            <person name="Riley R."/>
            <person name="Salamov A."/>
            <person name="Simmons B.A."/>
            <person name="Magnuson J.K."/>
            <person name="Henrissat B."/>
            <person name="Mortensen U.H."/>
            <person name="Larsen T.O."/>
            <person name="Devries R.P."/>
            <person name="Grigoriev I.V."/>
            <person name="Machida M."/>
            <person name="Baker S.E."/>
            <person name="Andersen M.R."/>
        </authorList>
    </citation>
    <scope>NUCLEOTIDE SEQUENCE [LARGE SCALE GENOMIC DNA]</scope>
    <source>
        <strain evidence="8 9">CBS 151.66</strain>
    </source>
</reference>
<dbReference type="SMART" id="SM00066">
    <property type="entry name" value="GAL4"/>
    <property type="match status" value="1"/>
</dbReference>
<evidence type="ECO:0000256" key="6">
    <source>
        <dbReference type="ARBA" id="ARBA00023242"/>
    </source>
</evidence>
<feature type="domain" description="Zn(2)-C6 fungal-type" evidence="7">
    <location>
        <begin position="22"/>
        <end position="53"/>
    </location>
</feature>
<evidence type="ECO:0000313" key="8">
    <source>
        <dbReference type="EMBL" id="KAB8077613.1"/>
    </source>
</evidence>
<evidence type="ECO:0000256" key="1">
    <source>
        <dbReference type="ARBA" id="ARBA00022723"/>
    </source>
</evidence>
<dbReference type="AlphaFoldDB" id="A0A5N5XA25"/>
<evidence type="ECO:0000256" key="3">
    <source>
        <dbReference type="ARBA" id="ARBA00023015"/>
    </source>
</evidence>
<evidence type="ECO:0000313" key="9">
    <source>
        <dbReference type="Proteomes" id="UP000326565"/>
    </source>
</evidence>
<keyword evidence="4" id="KW-0238">DNA-binding</keyword>
<dbReference type="Pfam" id="PF04082">
    <property type="entry name" value="Fungal_trans"/>
    <property type="match status" value="1"/>
</dbReference>
<protein>
    <recommendedName>
        <fullName evidence="7">Zn(2)-C6 fungal-type domain-containing protein</fullName>
    </recommendedName>
</protein>
<dbReference type="PROSITE" id="PS50048">
    <property type="entry name" value="ZN2_CY6_FUNGAL_2"/>
    <property type="match status" value="1"/>
</dbReference>
<dbReference type="PANTHER" id="PTHR31944:SF129">
    <property type="entry name" value="ASPYRIDONES CLUSTER REGULATOR APDR-RELATED"/>
    <property type="match status" value="1"/>
</dbReference>
<dbReference type="InterPro" id="IPR051430">
    <property type="entry name" value="Fungal_TF_Env_Response"/>
</dbReference>
<dbReference type="InterPro" id="IPR001138">
    <property type="entry name" value="Zn2Cys6_DnaBD"/>
</dbReference>
<dbReference type="OrthoDB" id="4337792at2759"/>
<proteinExistence type="predicted"/>
<sequence length="811" mass="90383">MDGNPRPSHQTAQRKRRRPVLACDRCRRRKIRCDRKVPCSQCLRTGYASTCTYLANSNTSFPEEDLAGLDTTDHAMDMATSNPIHGHDRVPTDSGVGHSPPAQVEPIPSEGEMYGDFWDPLFVIHNTNSSRKHRDPAGTPACPGHVPRHTQAQAPTEVQVLIQRVRQLEQKVFSQQEPENSLAAPHIQQRHPQARRTVCQANLLGKSHWLVGFAQFDTIVLTLNNRLQDNDVEFRALFVKCQRLSRAIQQQYSLRASSLQALDGSLPSQEACNVCVNAYCRSFESVLRILHVPTFRQVYNEMWTGSQPTSKLFLLKLQLVIAIGARVANQLDMLGTPDMAPRCVAWIQEAQQWLHAPGESLQASVDGIQLYCLVLLTQIVCAVDASLVYVSTGALLQKAQQLGLHRDPSHFAAMPVFQAEIRRRLWCTVCELVLQSSMDSGTPPLISCDEFDCRPPANLNDTNLGTTSEPEPSNILTQTSFSILLMRCLPIRVQVAKVLNSVQLDPSYSEVLRLGEELTAACHHNTQIIKSMSPNHEQPTLFQLELLNLLTYRFLLCLHQPFAMKARKNLAYYFSRRVCLETAIQILAGHPTTPSGQNVNDYSNVKRYSSGLFRDPYLLASVTVGHDILCVTEGNWFSCQPVSPLMDNLSSTPNKSQQVPRTVLEEYVGLSECRLKDGAQIDIKTFVLLSCIIAQIKAAETGSPQDDAVLSAAVDSLEKCHTILVDRYKSLAQSRESPQPLQLYGGSNVPCRLDKGPNDILDINETGEGEGWSDFDVSQAEWSLQVEYPDLDWNLLNTWSACVPGSDSEES</sequence>
<accession>A0A5N5XA25</accession>
<evidence type="ECO:0000256" key="4">
    <source>
        <dbReference type="ARBA" id="ARBA00023125"/>
    </source>
</evidence>
<dbReference type="SUPFAM" id="SSF57701">
    <property type="entry name" value="Zn2/Cys6 DNA-binding domain"/>
    <property type="match status" value="1"/>
</dbReference>
<organism evidence="8 9">
    <name type="scientific">Aspergillus leporis</name>
    <dbReference type="NCBI Taxonomy" id="41062"/>
    <lineage>
        <taxon>Eukaryota</taxon>
        <taxon>Fungi</taxon>
        <taxon>Dikarya</taxon>
        <taxon>Ascomycota</taxon>
        <taxon>Pezizomycotina</taxon>
        <taxon>Eurotiomycetes</taxon>
        <taxon>Eurotiomycetidae</taxon>
        <taxon>Eurotiales</taxon>
        <taxon>Aspergillaceae</taxon>
        <taxon>Aspergillus</taxon>
        <taxon>Aspergillus subgen. Circumdati</taxon>
    </lineage>
</organism>
<keyword evidence="2" id="KW-0862">Zinc</keyword>
<dbReference type="GO" id="GO:0005634">
    <property type="term" value="C:nucleus"/>
    <property type="evidence" value="ECO:0007669"/>
    <property type="project" value="TreeGrafter"/>
</dbReference>
<keyword evidence="3" id="KW-0805">Transcription regulation</keyword>
<dbReference type="PANTHER" id="PTHR31944">
    <property type="entry name" value="HEME-RESPONSIVE ZINC FINGER TRANSCRIPTION FACTOR HAP1"/>
    <property type="match status" value="1"/>
</dbReference>
<dbReference type="Gene3D" id="4.10.240.10">
    <property type="entry name" value="Zn(2)-C6 fungal-type DNA-binding domain"/>
    <property type="match status" value="1"/>
</dbReference>
<dbReference type="InterPro" id="IPR007219">
    <property type="entry name" value="XnlR_reg_dom"/>
</dbReference>
<keyword evidence="5" id="KW-0804">Transcription</keyword>
<keyword evidence="6" id="KW-0539">Nucleus</keyword>
<dbReference type="Proteomes" id="UP000326565">
    <property type="component" value="Unassembled WGS sequence"/>
</dbReference>
<gene>
    <name evidence="8" type="ORF">BDV29DRAFT_153482</name>
</gene>
<evidence type="ECO:0000259" key="7">
    <source>
        <dbReference type="PROSITE" id="PS50048"/>
    </source>
</evidence>
<dbReference type="CDD" id="cd12148">
    <property type="entry name" value="fungal_TF_MHR"/>
    <property type="match status" value="1"/>
</dbReference>
<dbReference type="EMBL" id="ML732166">
    <property type="protein sequence ID" value="KAB8077613.1"/>
    <property type="molecule type" value="Genomic_DNA"/>
</dbReference>
<dbReference type="GO" id="GO:0008270">
    <property type="term" value="F:zinc ion binding"/>
    <property type="evidence" value="ECO:0007669"/>
    <property type="project" value="InterPro"/>
</dbReference>
<dbReference type="GO" id="GO:0001228">
    <property type="term" value="F:DNA-binding transcription activator activity, RNA polymerase II-specific"/>
    <property type="evidence" value="ECO:0007669"/>
    <property type="project" value="TreeGrafter"/>
</dbReference>
<keyword evidence="9" id="KW-1185">Reference proteome</keyword>
<evidence type="ECO:0000256" key="5">
    <source>
        <dbReference type="ARBA" id="ARBA00023163"/>
    </source>
</evidence>
<dbReference type="SMART" id="SM00906">
    <property type="entry name" value="Fungal_trans"/>
    <property type="match status" value="1"/>
</dbReference>
<dbReference type="PROSITE" id="PS00463">
    <property type="entry name" value="ZN2_CY6_FUNGAL_1"/>
    <property type="match status" value="1"/>
</dbReference>
<keyword evidence="1" id="KW-0479">Metal-binding</keyword>